<feature type="transmembrane region" description="Helical" evidence="7">
    <location>
        <begin position="54"/>
        <end position="73"/>
    </location>
</feature>
<evidence type="ECO:0000313" key="9">
    <source>
        <dbReference type="EMBL" id="KAK3370871.1"/>
    </source>
</evidence>
<dbReference type="PANTHER" id="PTHR33048">
    <property type="entry name" value="PTH11-LIKE INTEGRAL MEMBRANE PROTEIN (AFU_ORTHOLOGUE AFUA_5G11245)"/>
    <property type="match status" value="1"/>
</dbReference>
<dbReference type="AlphaFoldDB" id="A0AAE0N4W7"/>
<sequence>MASQGPLPPYVDHGPGLLAVTWVEASLGLLLLGARMYTRAMIVRKVGWDDWTMIFAAVLAIITSVVVTMEVHYGVGKHAAYIAPPDLIKAVEWIWISAPFSTMSACFGKISIALLIMRMINRNRAFSAFLWTLIVLLFLINLFLTVITFAQCTPVTWLWDQLNPFAGYQGSCWDPNIQKNYGYFQGAFSAFSDLVLALFPILVIKDLKIDAKLKVGLCTVMGLGIIATVAAIVKTVELKNLSTPDFTYNAIVLVYWYITENWVIIIAACIPTLGPLYFIVTGQRTAESFAASGGRPGGVGGIGGGGSSKRSWKLRSPLVRTTDGTSSSGGSSKYSRMEKGLISTQNSQTSASYPEPPYPAHRGVAVGAAAGRGSESDFMPVGNHGWPATNIMKTTHVSVQGRAI</sequence>
<reference evidence="9" key="2">
    <citation type="submission" date="2023-06" db="EMBL/GenBank/DDBJ databases">
        <authorList>
            <consortium name="Lawrence Berkeley National Laboratory"/>
            <person name="Haridas S."/>
            <person name="Hensen N."/>
            <person name="Bonometti L."/>
            <person name="Westerberg I."/>
            <person name="Brannstrom I.O."/>
            <person name="Guillou S."/>
            <person name="Cros-Aarteil S."/>
            <person name="Calhoun S."/>
            <person name="Kuo A."/>
            <person name="Mondo S."/>
            <person name="Pangilinan J."/>
            <person name="Riley R."/>
            <person name="Labutti K."/>
            <person name="Andreopoulos B."/>
            <person name="Lipzen A."/>
            <person name="Chen C."/>
            <person name="Yanf M."/>
            <person name="Daum C."/>
            <person name="Ng V."/>
            <person name="Clum A."/>
            <person name="Steindorff A."/>
            <person name="Ohm R."/>
            <person name="Martin F."/>
            <person name="Silar P."/>
            <person name="Natvig D."/>
            <person name="Lalanne C."/>
            <person name="Gautier V."/>
            <person name="Ament-Velasquez S.L."/>
            <person name="Kruys A."/>
            <person name="Hutchinson M.I."/>
            <person name="Powell A.J."/>
            <person name="Barry K."/>
            <person name="Miller A.N."/>
            <person name="Grigoriev I.V."/>
            <person name="Debuchy R."/>
            <person name="Gladieux P."/>
            <person name="Thoren M.H."/>
            <person name="Johannesson H."/>
        </authorList>
    </citation>
    <scope>NUCLEOTIDE SEQUENCE</scope>
    <source>
        <strain evidence="9">CBS 958.72</strain>
    </source>
</reference>
<protein>
    <recommendedName>
        <fullName evidence="8">Rhodopsin domain-containing protein</fullName>
    </recommendedName>
</protein>
<feature type="transmembrane region" description="Helical" evidence="7">
    <location>
        <begin position="215"/>
        <end position="233"/>
    </location>
</feature>
<dbReference type="Pfam" id="PF20684">
    <property type="entry name" value="Fung_rhodopsin"/>
    <property type="match status" value="1"/>
</dbReference>
<feature type="transmembrane region" description="Helical" evidence="7">
    <location>
        <begin position="253"/>
        <end position="280"/>
    </location>
</feature>
<organism evidence="9 10">
    <name type="scientific">Lasiosphaeria ovina</name>
    <dbReference type="NCBI Taxonomy" id="92902"/>
    <lineage>
        <taxon>Eukaryota</taxon>
        <taxon>Fungi</taxon>
        <taxon>Dikarya</taxon>
        <taxon>Ascomycota</taxon>
        <taxon>Pezizomycotina</taxon>
        <taxon>Sordariomycetes</taxon>
        <taxon>Sordariomycetidae</taxon>
        <taxon>Sordariales</taxon>
        <taxon>Lasiosphaeriaceae</taxon>
        <taxon>Lasiosphaeria</taxon>
    </lineage>
</organism>
<dbReference type="EMBL" id="JAULSN010000005">
    <property type="protein sequence ID" value="KAK3370871.1"/>
    <property type="molecule type" value="Genomic_DNA"/>
</dbReference>
<evidence type="ECO:0000256" key="2">
    <source>
        <dbReference type="ARBA" id="ARBA00022692"/>
    </source>
</evidence>
<dbReference type="PANTHER" id="PTHR33048:SF164">
    <property type="entry name" value="INTEGRAL MEMBRANE PROTEIN-RELATED"/>
    <property type="match status" value="1"/>
</dbReference>
<evidence type="ECO:0000256" key="1">
    <source>
        <dbReference type="ARBA" id="ARBA00004141"/>
    </source>
</evidence>
<feature type="region of interest" description="Disordered" evidence="6">
    <location>
        <begin position="317"/>
        <end position="336"/>
    </location>
</feature>
<evidence type="ECO:0000256" key="3">
    <source>
        <dbReference type="ARBA" id="ARBA00022989"/>
    </source>
</evidence>
<dbReference type="Proteomes" id="UP001287356">
    <property type="component" value="Unassembled WGS sequence"/>
</dbReference>
<evidence type="ECO:0000256" key="6">
    <source>
        <dbReference type="SAM" id="MobiDB-lite"/>
    </source>
</evidence>
<keyword evidence="4 7" id="KW-0472">Membrane</keyword>
<dbReference type="InterPro" id="IPR052337">
    <property type="entry name" value="SAT4-like"/>
</dbReference>
<keyword evidence="3 7" id="KW-1133">Transmembrane helix</keyword>
<feature type="transmembrane region" description="Helical" evidence="7">
    <location>
        <begin position="16"/>
        <end position="34"/>
    </location>
</feature>
<reference evidence="9" key="1">
    <citation type="journal article" date="2023" name="Mol. Phylogenet. Evol.">
        <title>Genome-scale phylogeny and comparative genomics of the fungal order Sordariales.</title>
        <authorList>
            <person name="Hensen N."/>
            <person name="Bonometti L."/>
            <person name="Westerberg I."/>
            <person name="Brannstrom I.O."/>
            <person name="Guillou S."/>
            <person name="Cros-Aarteil S."/>
            <person name="Calhoun S."/>
            <person name="Haridas S."/>
            <person name="Kuo A."/>
            <person name="Mondo S."/>
            <person name="Pangilinan J."/>
            <person name="Riley R."/>
            <person name="LaButti K."/>
            <person name="Andreopoulos B."/>
            <person name="Lipzen A."/>
            <person name="Chen C."/>
            <person name="Yan M."/>
            <person name="Daum C."/>
            <person name="Ng V."/>
            <person name="Clum A."/>
            <person name="Steindorff A."/>
            <person name="Ohm R.A."/>
            <person name="Martin F."/>
            <person name="Silar P."/>
            <person name="Natvig D.O."/>
            <person name="Lalanne C."/>
            <person name="Gautier V."/>
            <person name="Ament-Velasquez S.L."/>
            <person name="Kruys A."/>
            <person name="Hutchinson M.I."/>
            <person name="Powell A.J."/>
            <person name="Barry K."/>
            <person name="Miller A.N."/>
            <person name="Grigoriev I.V."/>
            <person name="Debuchy R."/>
            <person name="Gladieux P."/>
            <person name="Hiltunen Thoren M."/>
            <person name="Johannesson H."/>
        </authorList>
    </citation>
    <scope>NUCLEOTIDE SEQUENCE</scope>
    <source>
        <strain evidence="9">CBS 958.72</strain>
    </source>
</reference>
<keyword evidence="10" id="KW-1185">Reference proteome</keyword>
<evidence type="ECO:0000259" key="8">
    <source>
        <dbReference type="Pfam" id="PF20684"/>
    </source>
</evidence>
<evidence type="ECO:0000256" key="7">
    <source>
        <dbReference type="SAM" id="Phobius"/>
    </source>
</evidence>
<dbReference type="GO" id="GO:0016020">
    <property type="term" value="C:membrane"/>
    <property type="evidence" value="ECO:0007669"/>
    <property type="project" value="UniProtKB-SubCell"/>
</dbReference>
<comment type="similarity">
    <text evidence="5">Belongs to the SAT4 family.</text>
</comment>
<dbReference type="InterPro" id="IPR049326">
    <property type="entry name" value="Rhodopsin_dom_fungi"/>
</dbReference>
<gene>
    <name evidence="9" type="ORF">B0T24DRAFT_680018</name>
</gene>
<evidence type="ECO:0000256" key="5">
    <source>
        <dbReference type="ARBA" id="ARBA00038359"/>
    </source>
</evidence>
<keyword evidence="2 7" id="KW-0812">Transmembrane</keyword>
<accession>A0AAE0N4W7</accession>
<proteinExistence type="inferred from homology"/>
<comment type="subcellular location">
    <subcellularLocation>
        <location evidence="1">Membrane</location>
        <topology evidence="1">Multi-pass membrane protein</topology>
    </subcellularLocation>
</comment>
<feature type="domain" description="Rhodopsin" evidence="8">
    <location>
        <begin position="34"/>
        <end position="276"/>
    </location>
</feature>
<evidence type="ECO:0000313" key="10">
    <source>
        <dbReference type="Proteomes" id="UP001287356"/>
    </source>
</evidence>
<evidence type="ECO:0000256" key="4">
    <source>
        <dbReference type="ARBA" id="ARBA00023136"/>
    </source>
</evidence>
<feature type="transmembrane region" description="Helical" evidence="7">
    <location>
        <begin position="128"/>
        <end position="150"/>
    </location>
</feature>
<comment type="caution">
    <text evidence="9">The sequence shown here is derived from an EMBL/GenBank/DDBJ whole genome shotgun (WGS) entry which is preliminary data.</text>
</comment>
<name>A0AAE0N4W7_9PEZI</name>
<feature type="transmembrane region" description="Helical" evidence="7">
    <location>
        <begin position="93"/>
        <end position="116"/>
    </location>
</feature>
<feature type="transmembrane region" description="Helical" evidence="7">
    <location>
        <begin position="183"/>
        <end position="203"/>
    </location>
</feature>
<feature type="compositionally biased region" description="Low complexity" evidence="6">
    <location>
        <begin position="321"/>
        <end position="332"/>
    </location>
</feature>